<dbReference type="EMBL" id="JBBEUB010000004">
    <property type="protein sequence ID" value="MEJ2903656.1"/>
    <property type="molecule type" value="Genomic_DNA"/>
</dbReference>
<name>A0ABU8NN26_9SPHI</name>
<dbReference type="Proteomes" id="UP001378956">
    <property type="component" value="Unassembled WGS sequence"/>
</dbReference>
<dbReference type="RefSeq" id="WP_337716838.1">
    <property type="nucleotide sequence ID" value="NZ_JBBEUB010000004.1"/>
</dbReference>
<dbReference type="Gene3D" id="1.10.4080.10">
    <property type="entry name" value="ADP-ribosylation/Crystallin J1"/>
    <property type="match status" value="1"/>
</dbReference>
<keyword evidence="1" id="KW-0378">Hydrolase</keyword>
<dbReference type="GO" id="GO:0016798">
    <property type="term" value="F:hydrolase activity, acting on glycosyl bonds"/>
    <property type="evidence" value="ECO:0007669"/>
    <property type="project" value="UniProtKB-KW"/>
</dbReference>
<accession>A0ABU8NN26</accession>
<dbReference type="EC" id="3.2.2.-" evidence="1"/>
<comment type="caution">
    <text evidence="1">The sequence shown here is derived from an EMBL/GenBank/DDBJ whole genome shotgun (WGS) entry which is preliminary data.</text>
</comment>
<dbReference type="InterPro" id="IPR036705">
    <property type="entry name" value="Ribosyl_crysJ1_sf"/>
</dbReference>
<proteinExistence type="predicted"/>
<keyword evidence="2" id="KW-1185">Reference proteome</keyword>
<keyword evidence="1" id="KW-0326">Glycosidase</keyword>
<dbReference type="SUPFAM" id="SSF101478">
    <property type="entry name" value="ADP-ribosylglycohydrolase"/>
    <property type="match status" value="1"/>
</dbReference>
<dbReference type="Pfam" id="PF03747">
    <property type="entry name" value="ADP_ribosyl_GH"/>
    <property type="match status" value="1"/>
</dbReference>
<dbReference type="Gene3D" id="2.60.120.260">
    <property type="entry name" value="Galactose-binding domain-like"/>
    <property type="match status" value="1"/>
</dbReference>
<sequence>MKKLLIPGLIMTVLMSAFTLKQHKKETVTFTKEKLRDKIKGGWAGQTIGVSFGSYTEFRHNGTFIQDYQVIPWGEGYVKKLMLEWPDLYDDIYMDLTFVEVLDRAGFDAPVDSFANAFANASYNLWHANQAARYNILNGIKAPKSGHWLNNPHADDIDYQIEADFAGLMHPGMPNSASTLSDKVGHIMNYGDGWYGGVYVGAMYSLAFLSDDVNYVVNEALKTIPKESDFYKCIADVIKWHKKYPNDWKQTWYEVQKKWSEEAGCPEGIFSPFDIDAKVNSAYVVMGLLYGKGDYTRTLEIATRSGQDSDCNPSTVGGILGTILGYSKIPDYWKKGLNGSEDLNFKYTNMSLNKVYETSYQHALKAIAANNGKVGDAEVIIKVQKPEVVRLEKGFEGIYPVAKEPLNRNIDDVYEFDFEGTGFVLRGNAGKNDQNLDDYELKAKVYVDGQIVETAHLPTAYRTRRHEICWRYQLASGNHHIKIEVLNPKKGYYLRAWDYITHGDKAIDGIMAHK</sequence>
<gene>
    <name evidence="1" type="ORF">WAE58_14515</name>
</gene>
<organism evidence="1 2">
    <name type="scientific">Pedobacter panaciterrae</name>
    <dbReference type="NCBI Taxonomy" id="363849"/>
    <lineage>
        <taxon>Bacteria</taxon>
        <taxon>Pseudomonadati</taxon>
        <taxon>Bacteroidota</taxon>
        <taxon>Sphingobacteriia</taxon>
        <taxon>Sphingobacteriales</taxon>
        <taxon>Sphingobacteriaceae</taxon>
        <taxon>Pedobacter</taxon>
    </lineage>
</organism>
<evidence type="ECO:0000313" key="2">
    <source>
        <dbReference type="Proteomes" id="UP001378956"/>
    </source>
</evidence>
<evidence type="ECO:0000313" key="1">
    <source>
        <dbReference type="EMBL" id="MEJ2903656.1"/>
    </source>
</evidence>
<reference evidence="1 2" key="1">
    <citation type="submission" date="2024-03" db="EMBL/GenBank/DDBJ databases">
        <title>Sequence of Lycoming College Course Isolates.</title>
        <authorList>
            <person name="Plotts O."/>
            <person name="Newman J."/>
        </authorList>
    </citation>
    <scope>NUCLEOTIDE SEQUENCE [LARGE SCALE GENOMIC DNA]</scope>
    <source>
        <strain evidence="1 2">CJB-3</strain>
    </source>
</reference>
<protein>
    <submittedName>
        <fullName evidence="1">ADP-ribosylglycohydrolase family protein</fullName>
        <ecNumber evidence="1">3.2.2.-</ecNumber>
    </submittedName>
</protein>
<dbReference type="InterPro" id="IPR005502">
    <property type="entry name" value="Ribosyl_crysJ1"/>
</dbReference>